<gene>
    <name evidence="2" type="ORF">HHI36_020123</name>
</gene>
<reference evidence="2 3" key="1">
    <citation type="journal article" date="2021" name="BMC Biol.">
        <title>Horizontally acquired antibacterial genes associated with adaptive radiation of ladybird beetles.</title>
        <authorList>
            <person name="Li H.S."/>
            <person name="Tang X.F."/>
            <person name="Huang Y.H."/>
            <person name="Xu Z.Y."/>
            <person name="Chen M.L."/>
            <person name="Du X.Y."/>
            <person name="Qiu B.Y."/>
            <person name="Chen P.T."/>
            <person name="Zhang W."/>
            <person name="Slipinski A."/>
            <person name="Escalona H.E."/>
            <person name="Waterhouse R.M."/>
            <person name="Zwick A."/>
            <person name="Pang H."/>
        </authorList>
    </citation>
    <scope>NUCLEOTIDE SEQUENCE [LARGE SCALE GENOMIC DNA]</scope>
    <source>
        <strain evidence="2">SYSU2018</strain>
    </source>
</reference>
<accession>A0ABD2N9J7</accession>
<keyword evidence="3" id="KW-1185">Reference proteome</keyword>
<comment type="caution">
    <text evidence="2">The sequence shown here is derived from an EMBL/GenBank/DDBJ whole genome shotgun (WGS) entry which is preliminary data.</text>
</comment>
<evidence type="ECO:0000313" key="3">
    <source>
        <dbReference type="Proteomes" id="UP001516400"/>
    </source>
</evidence>
<evidence type="ECO:0000256" key="1">
    <source>
        <dbReference type="SAM" id="MobiDB-lite"/>
    </source>
</evidence>
<name>A0ABD2N9J7_9CUCU</name>
<evidence type="ECO:0000313" key="2">
    <source>
        <dbReference type="EMBL" id="KAL3275356.1"/>
    </source>
</evidence>
<dbReference type="Proteomes" id="UP001516400">
    <property type="component" value="Unassembled WGS sequence"/>
</dbReference>
<dbReference type="AlphaFoldDB" id="A0ABD2N9J7"/>
<sequence>LLLKIFLRGEKKLNDNEKDDESIPEKLVKEMKNKHIKRKSFKRKVSQKTSSDEVEEHFCNSDNDMNVDDEITNVLFGNEP</sequence>
<organism evidence="2 3">
    <name type="scientific">Cryptolaemus montrouzieri</name>
    <dbReference type="NCBI Taxonomy" id="559131"/>
    <lineage>
        <taxon>Eukaryota</taxon>
        <taxon>Metazoa</taxon>
        <taxon>Ecdysozoa</taxon>
        <taxon>Arthropoda</taxon>
        <taxon>Hexapoda</taxon>
        <taxon>Insecta</taxon>
        <taxon>Pterygota</taxon>
        <taxon>Neoptera</taxon>
        <taxon>Endopterygota</taxon>
        <taxon>Coleoptera</taxon>
        <taxon>Polyphaga</taxon>
        <taxon>Cucujiformia</taxon>
        <taxon>Coccinelloidea</taxon>
        <taxon>Coccinellidae</taxon>
        <taxon>Scymninae</taxon>
        <taxon>Scymnini</taxon>
        <taxon>Cryptolaemus</taxon>
    </lineage>
</organism>
<protein>
    <submittedName>
        <fullName evidence="2">Uncharacterized protein</fullName>
    </submittedName>
</protein>
<feature type="non-terminal residue" evidence="2">
    <location>
        <position position="1"/>
    </location>
</feature>
<feature type="region of interest" description="Disordered" evidence="1">
    <location>
        <begin position="38"/>
        <end position="64"/>
    </location>
</feature>
<proteinExistence type="predicted"/>
<dbReference type="EMBL" id="JABFTP020000083">
    <property type="protein sequence ID" value="KAL3275356.1"/>
    <property type="molecule type" value="Genomic_DNA"/>
</dbReference>